<dbReference type="RefSeq" id="WP_190404723.1">
    <property type="nucleotide sequence ID" value="NZ_JACJQB010000060.1"/>
</dbReference>
<dbReference type="Pfam" id="PF13454">
    <property type="entry name" value="NAD_binding_9"/>
    <property type="match status" value="1"/>
</dbReference>
<feature type="transmembrane region" description="Helical" evidence="1">
    <location>
        <begin position="21"/>
        <end position="43"/>
    </location>
</feature>
<comment type="caution">
    <text evidence="3">The sequence shown here is derived from an EMBL/GenBank/DDBJ whole genome shotgun (WGS) entry which is preliminary data.</text>
</comment>
<dbReference type="CDD" id="cd07724">
    <property type="entry name" value="POD-like_MBL-fold"/>
    <property type="match status" value="1"/>
</dbReference>
<keyword evidence="1" id="KW-0812">Transmembrane</keyword>
<evidence type="ECO:0000313" key="3">
    <source>
        <dbReference type="EMBL" id="MBD2189912.1"/>
    </source>
</evidence>
<dbReference type="InterPro" id="IPR044528">
    <property type="entry name" value="POD-like_MBL-fold"/>
</dbReference>
<keyword evidence="1" id="KW-0472">Membrane</keyword>
<organism evidence="3 4">
    <name type="scientific">Pseudanabaena mucicola FACHB-723</name>
    <dbReference type="NCBI Taxonomy" id="2692860"/>
    <lineage>
        <taxon>Bacteria</taxon>
        <taxon>Bacillati</taxon>
        <taxon>Cyanobacteriota</taxon>
        <taxon>Cyanophyceae</taxon>
        <taxon>Pseudanabaenales</taxon>
        <taxon>Pseudanabaenaceae</taxon>
        <taxon>Pseudanabaena</taxon>
    </lineage>
</organism>
<dbReference type="InterPro" id="IPR052189">
    <property type="entry name" value="L-asp_N-monooxygenase_NS-form"/>
</dbReference>
<gene>
    <name evidence="3" type="ORF">H6F41_17415</name>
</gene>
<keyword evidence="4" id="KW-1185">Reference proteome</keyword>
<dbReference type="InterPro" id="IPR001279">
    <property type="entry name" value="Metallo-B-lactamas"/>
</dbReference>
<dbReference type="EMBL" id="JACJQB010000060">
    <property type="protein sequence ID" value="MBD2189912.1"/>
    <property type="molecule type" value="Genomic_DNA"/>
</dbReference>
<dbReference type="Pfam" id="PF00753">
    <property type="entry name" value="Lactamase_B"/>
    <property type="match status" value="1"/>
</dbReference>
<dbReference type="PANTHER" id="PTHR40254:SF1">
    <property type="entry name" value="BLR0577 PROTEIN"/>
    <property type="match status" value="1"/>
</dbReference>
<dbReference type="InterPro" id="IPR036188">
    <property type="entry name" value="FAD/NAD-bd_sf"/>
</dbReference>
<dbReference type="Proteomes" id="UP000642094">
    <property type="component" value="Unassembled WGS sequence"/>
</dbReference>
<sequence>MAQQTTQINPQSTFNKSNSPVIAPIIAIIGAGFSGTLVAVNLLKTSTQPLTIKLVERREQLAKGIAYGTDNVAHLLNVSAGNMTAFPNDTGHFLRWLYHNYSELADLLPLEITASTFIPRKVYGLYIQSILEEALATAPHHVKLERIKDEAIAIEKLQTASNERARIFLKSQGAIAADKVVLALGNSPNALPQSPDKIRNAWSAEALEDLDPSDDVLLIGTGLTMVDMVLSLHQRKHKGKIYAVSRRGLSPQRHQPTKPYPAFLTIDDAPKTALGLWQRLRGEVQTAQATGYDWRSVIDSLRPITQKLWQQLPLPEQQRFLRHAVPYWDVHRHRIAQQVAEVLDQLLASGQLTIAAGRIQKQEQNESGVIVTIKPRLSKAENHSSYILAVQRVVNCTGVAADYRKSSHPLVESLRSQKLIRPNPIGLGITSATNGALLNGTNKPSNILYTIGTPRKGDLWETIAVPELRGQAQALAETLLRSLPLRVRSIPTTPLLIGDILQQVSSTLIFRQFFDPETSSYTYLIGDRQTREAVLVDPVLEQVERDLQAIDDLGLTLHYSLETHIHADHVTGAGKLRQLRGVQVLVPENVAVLKADLSLADGEILTIGAVTIKAIATNGHTNAHLSYLVNDTHLLTGDALFIRGCGRTDFQGGDAGMLYDAVTEKLFTLPDETLVYPAHDYKGRTVSTIGEEKRLNPRFSDRTREQFITIMSNLNLAFPKKMNEAVPANEYCGDFIPQDSVANLVINQDQKEIELTVQKNTEIYNDYFAMYI</sequence>
<name>A0ABR8A3G4_9CYAN</name>
<dbReference type="Gene3D" id="3.60.15.10">
    <property type="entry name" value="Ribonuclease Z/Hydroxyacylglutathione hydrolase-like"/>
    <property type="match status" value="1"/>
</dbReference>
<evidence type="ECO:0000259" key="2">
    <source>
        <dbReference type="SMART" id="SM00849"/>
    </source>
</evidence>
<evidence type="ECO:0000313" key="4">
    <source>
        <dbReference type="Proteomes" id="UP000642094"/>
    </source>
</evidence>
<dbReference type="InterPro" id="IPR036866">
    <property type="entry name" value="RibonucZ/Hydroxyglut_hydro"/>
</dbReference>
<dbReference type="Gene3D" id="3.50.50.60">
    <property type="entry name" value="FAD/NAD(P)-binding domain"/>
    <property type="match status" value="1"/>
</dbReference>
<keyword evidence="1" id="KW-1133">Transmembrane helix</keyword>
<dbReference type="InterPro" id="IPR038732">
    <property type="entry name" value="HpyO/CreE_NAD-binding"/>
</dbReference>
<dbReference type="SUPFAM" id="SSF56281">
    <property type="entry name" value="Metallo-hydrolase/oxidoreductase"/>
    <property type="match status" value="1"/>
</dbReference>
<feature type="domain" description="Metallo-beta-lactamase" evidence="2">
    <location>
        <begin position="519"/>
        <end position="679"/>
    </location>
</feature>
<dbReference type="SMART" id="SM00849">
    <property type="entry name" value="Lactamase_B"/>
    <property type="match status" value="1"/>
</dbReference>
<protein>
    <submittedName>
        <fullName evidence="3">FAD/NAD(P)-binding protein</fullName>
    </submittedName>
</protein>
<reference evidence="3 4" key="1">
    <citation type="journal article" date="2020" name="ISME J.">
        <title>Comparative genomics reveals insights into cyanobacterial evolution and habitat adaptation.</title>
        <authorList>
            <person name="Chen M.Y."/>
            <person name="Teng W.K."/>
            <person name="Zhao L."/>
            <person name="Hu C.X."/>
            <person name="Zhou Y.K."/>
            <person name="Han B.P."/>
            <person name="Song L.R."/>
            <person name="Shu W.S."/>
        </authorList>
    </citation>
    <scope>NUCLEOTIDE SEQUENCE [LARGE SCALE GENOMIC DNA]</scope>
    <source>
        <strain evidence="3 4">FACHB-723</strain>
    </source>
</reference>
<accession>A0ABR8A3G4</accession>
<dbReference type="PRINTS" id="PR00368">
    <property type="entry name" value="FADPNR"/>
</dbReference>
<proteinExistence type="predicted"/>
<dbReference type="SUPFAM" id="SSF51905">
    <property type="entry name" value="FAD/NAD(P)-binding domain"/>
    <property type="match status" value="1"/>
</dbReference>
<evidence type="ECO:0000256" key="1">
    <source>
        <dbReference type="SAM" id="Phobius"/>
    </source>
</evidence>
<dbReference type="PANTHER" id="PTHR40254">
    <property type="entry name" value="BLR0577 PROTEIN"/>
    <property type="match status" value="1"/>
</dbReference>